<dbReference type="Pfam" id="PF02770">
    <property type="entry name" value="Acyl-CoA_dh_M"/>
    <property type="match status" value="1"/>
</dbReference>
<dbReference type="GO" id="GO:0050660">
    <property type="term" value="F:flavin adenine dinucleotide binding"/>
    <property type="evidence" value="ECO:0007669"/>
    <property type="project" value="InterPro"/>
</dbReference>
<sequence length="385" mass="41275">MRLGDNEDQARFRAGLRRWLAERVPAPGEGAPRTWTAGELRSWTKTLYDAGYAGLTWPAEHGGQGLSPAYQAIYAEESALAEAPDHAGVIGLNMVGPAIVAYGTTGQKAAHLPRILSGDSVFCQGFSEPGAGSDLASVRTRARRDGEDWVLDGEKVWSSYAHLADHCLLLARTDPAAAKHRGLTCFLLDLRQAGVEVRPLRQLSGDTDFNQIVLTGARVPGTAVLGEPGQGWRVALTTLAHERGTFGITLTARLAVQLDRLVATARATGADTDPVVRAAIAELHVTLQGLRYTGYRALAAAARTGEPGPESSILKLRWSAANQRVATLALRLLGDRATADGPDAFWGGYWQHQRLRSRANSIEGGTSEILRGIVAERVLGLPRAR</sequence>
<feature type="domain" description="Acyl-CoA oxidase/dehydrogenase middle" evidence="8">
    <location>
        <begin position="123"/>
        <end position="205"/>
    </location>
</feature>
<dbReference type="GO" id="GO:0005886">
    <property type="term" value="C:plasma membrane"/>
    <property type="evidence" value="ECO:0007669"/>
    <property type="project" value="TreeGrafter"/>
</dbReference>
<evidence type="ECO:0000256" key="2">
    <source>
        <dbReference type="ARBA" id="ARBA00009347"/>
    </source>
</evidence>
<evidence type="ECO:0000259" key="7">
    <source>
        <dbReference type="Pfam" id="PF00441"/>
    </source>
</evidence>
<comment type="caution">
    <text evidence="10">The sequence shown here is derived from an EMBL/GenBank/DDBJ whole genome shotgun (WGS) entry which is preliminary data.</text>
</comment>
<keyword evidence="5 6" id="KW-0560">Oxidoreductase</keyword>
<keyword evidence="11" id="KW-1185">Reference proteome</keyword>
<dbReference type="InterPro" id="IPR052161">
    <property type="entry name" value="Mycobact_Acyl-CoA_DH"/>
</dbReference>
<dbReference type="InterPro" id="IPR009100">
    <property type="entry name" value="AcylCoA_DH/oxidase_NM_dom_sf"/>
</dbReference>
<comment type="similarity">
    <text evidence="2 6">Belongs to the acyl-CoA dehydrogenase family.</text>
</comment>
<dbReference type="FunFam" id="2.40.110.10:FF:000011">
    <property type="entry name" value="Acyl-CoA dehydrogenase FadE34"/>
    <property type="match status" value="1"/>
</dbReference>
<dbReference type="SUPFAM" id="SSF56645">
    <property type="entry name" value="Acyl-CoA dehydrogenase NM domain-like"/>
    <property type="match status" value="1"/>
</dbReference>
<accession>A0A4Q7J3A9</accession>
<evidence type="ECO:0000259" key="9">
    <source>
        <dbReference type="Pfam" id="PF02771"/>
    </source>
</evidence>
<dbReference type="Pfam" id="PF02771">
    <property type="entry name" value="Acyl-CoA_dh_N"/>
    <property type="match status" value="1"/>
</dbReference>
<evidence type="ECO:0000259" key="8">
    <source>
        <dbReference type="Pfam" id="PF02770"/>
    </source>
</evidence>
<comment type="cofactor">
    <cofactor evidence="1 6">
        <name>FAD</name>
        <dbReference type="ChEBI" id="CHEBI:57692"/>
    </cofactor>
</comment>
<evidence type="ECO:0000256" key="6">
    <source>
        <dbReference type="RuleBase" id="RU362125"/>
    </source>
</evidence>
<dbReference type="PANTHER" id="PTHR43292">
    <property type="entry name" value="ACYL-COA DEHYDROGENASE"/>
    <property type="match status" value="1"/>
</dbReference>
<name>A0A4Q7J3A9_9PSEU</name>
<dbReference type="InterPro" id="IPR037069">
    <property type="entry name" value="AcylCoA_DH/ox_N_sf"/>
</dbReference>
<reference evidence="10 11" key="1">
    <citation type="submission" date="2019-02" db="EMBL/GenBank/DDBJ databases">
        <title>Draft genome sequence of Amycolatopsis sp. 8-3EHSu isolated from roots of Suaeda maritima.</title>
        <authorList>
            <person name="Duangmal K."/>
            <person name="Chantavorakit T."/>
        </authorList>
    </citation>
    <scope>NUCLEOTIDE SEQUENCE [LARGE SCALE GENOMIC DNA]</scope>
    <source>
        <strain evidence="10 11">8-3EHSu</strain>
    </source>
</reference>
<evidence type="ECO:0000256" key="1">
    <source>
        <dbReference type="ARBA" id="ARBA00001974"/>
    </source>
</evidence>
<proteinExistence type="inferred from homology"/>
<feature type="domain" description="Acyl-CoA dehydrogenase/oxidase C-terminal" evidence="7">
    <location>
        <begin position="229"/>
        <end position="379"/>
    </location>
</feature>
<dbReference type="SUPFAM" id="SSF47203">
    <property type="entry name" value="Acyl-CoA dehydrogenase C-terminal domain-like"/>
    <property type="match status" value="1"/>
</dbReference>
<dbReference type="InterPro" id="IPR013786">
    <property type="entry name" value="AcylCoA_DH/ox_N"/>
</dbReference>
<dbReference type="PANTHER" id="PTHR43292:SF4">
    <property type="entry name" value="ACYL-COA DEHYDROGENASE FADE34"/>
    <property type="match status" value="1"/>
</dbReference>
<dbReference type="InterPro" id="IPR009075">
    <property type="entry name" value="AcylCo_DH/oxidase_C"/>
</dbReference>
<dbReference type="AlphaFoldDB" id="A0A4Q7J3A9"/>
<dbReference type="OrthoDB" id="4759677at2"/>
<keyword evidence="3 6" id="KW-0285">Flavoprotein</keyword>
<evidence type="ECO:0000256" key="4">
    <source>
        <dbReference type="ARBA" id="ARBA00022827"/>
    </source>
</evidence>
<keyword evidence="4 6" id="KW-0274">FAD</keyword>
<dbReference type="InterPro" id="IPR006091">
    <property type="entry name" value="Acyl-CoA_Oxase/DH_mid-dom"/>
</dbReference>
<organism evidence="10 11">
    <name type="scientific">Amycolatopsis suaedae</name>
    <dbReference type="NCBI Taxonomy" id="2510978"/>
    <lineage>
        <taxon>Bacteria</taxon>
        <taxon>Bacillati</taxon>
        <taxon>Actinomycetota</taxon>
        <taxon>Actinomycetes</taxon>
        <taxon>Pseudonocardiales</taxon>
        <taxon>Pseudonocardiaceae</taxon>
        <taxon>Amycolatopsis</taxon>
    </lineage>
</organism>
<dbReference type="Gene3D" id="1.20.140.10">
    <property type="entry name" value="Butyryl-CoA Dehydrogenase, subunit A, domain 3"/>
    <property type="match status" value="1"/>
</dbReference>
<dbReference type="Gene3D" id="2.40.110.10">
    <property type="entry name" value="Butyryl-CoA Dehydrogenase, subunit A, domain 2"/>
    <property type="match status" value="1"/>
</dbReference>
<dbReference type="RefSeq" id="WP_130477916.1">
    <property type="nucleotide sequence ID" value="NZ_SFCC01000013.1"/>
</dbReference>
<dbReference type="Pfam" id="PF00441">
    <property type="entry name" value="Acyl-CoA_dh_1"/>
    <property type="match status" value="1"/>
</dbReference>
<evidence type="ECO:0000256" key="3">
    <source>
        <dbReference type="ARBA" id="ARBA00022630"/>
    </source>
</evidence>
<dbReference type="InterPro" id="IPR046373">
    <property type="entry name" value="Acyl-CoA_Oxase/DH_mid-dom_sf"/>
</dbReference>
<dbReference type="Proteomes" id="UP000292003">
    <property type="component" value="Unassembled WGS sequence"/>
</dbReference>
<dbReference type="Gene3D" id="1.10.540.10">
    <property type="entry name" value="Acyl-CoA dehydrogenase/oxidase, N-terminal domain"/>
    <property type="match status" value="1"/>
</dbReference>
<evidence type="ECO:0000256" key="5">
    <source>
        <dbReference type="ARBA" id="ARBA00023002"/>
    </source>
</evidence>
<dbReference type="GO" id="GO:0016627">
    <property type="term" value="F:oxidoreductase activity, acting on the CH-CH group of donors"/>
    <property type="evidence" value="ECO:0007669"/>
    <property type="project" value="InterPro"/>
</dbReference>
<dbReference type="EMBL" id="SFCC01000013">
    <property type="protein sequence ID" value="RZQ61102.1"/>
    <property type="molecule type" value="Genomic_DNA"/>
</dbReference>
<feature type="domain" description="Acyl-CoA dehydrogenase/oxidase N-terminal" evidence="9">
    <location>
        <begin position="6"/>
        <end position="119"/>
    </location>
</feature>
<dbReference type="InterPro" id="IPR036250">
    <property type="entry name" value="AcylCo_DH-like_C"/>
</dbReference>
<evidence type="ECO:0000313" key="11">
    <source>
        <dbReference type="Proteomes" id="UP000292003"/>
    </source>
</evidence>
<protein>
    <submittedName>
        <fullName evidence="10">Acyl-CoA dehydrogenase</fullName>
    </submittedName>
</protein>
<evidence type="ECO:0000313" key="10">
    <source>
        <dbReference type="EMBL" id="RZQ61102.1"/>
    </source>
</evidence>
<gene>
    <name evidence="10" type="ORF">EWH70_24755</name>
</gene>